<evidence type="ECO:0000313" key="3">
    <source>
        <dbReference type="Proteomes" id="UP000030765"/>
    </source>
</evidence>
<accession>A0A084WFA8</accession>
<dbReference type="Proteomes" id="UP000030765">
    <property type="component" value="Unassembled WGS sequence"/>
</dbReference>
<proteinExistence type="predicted"/>
<gene>
    <name evidence="1" type="ORF">ZHAS_00017166</name>
</gene>
<dbReference type="VEuPathDB" id="VectorBase:ASIC017166"/>
<reference evidence="2" key="2">
    <citation type="submission" date="2020-05" db="UniProtKB">
        <authorList>
            <consortium name="EnsemblMetazoa"/>
        </authorList>
    </citation>
    <scope>IDENTIFICATION</scope>
</reference>
<keyword evidence="3" id="KW-1185">Reference proteome</keyword>
<protein>
    <submittedName>
        <fullName evidence="1 2">Uncharacterized protein</fullName>
    </submittedName>
</protein>
<sequence length="101" mass="11459">MKQLKRKTHERFTCWPAKARVTDRWPSMKPKLDIDDVAQTYRDESACFFPVAVAVDVKLTPTVRPRRNVLTLSRSPSGLLSHVETLSQPPFLPALPQMDAA</sequence>
<dbReference type="EMBL" id="ATLV01023325">
    <property type="status" value="NOT_ANNOTATED_CDS"/>
    <property type="molecule type" value="Genomic_DNA"/>
</dbReference>
<evidence type="ECO:0000313" key="1">
    <source>
        <dbReference type="EMBL" id="KFB48902.1"/>
    </source>
</evidence>
<dbReference type="EMBL" id="KE525342">
    <property type="protein sequence ID" value="KFB48902.1"/>
    <property type="molecule type" value="Genomic_DNA"/>
</dbReference>
<name>A0A084WFA8_ANOSI</name>
<reference evidence="1 3" key="1">
    <citation type="journal article" date="2014" name="BMC Genomics">
        <title>Genome sequence of Anopheles sinensis provides insight into genetics basis of mosquito competence for malaria parasites.</title>
        <authorList>
            <person name="Zhou D."/>
            <person name="Zhang D."/>
            <person name="Ding G."/>
            <person name="Shi L."/>
            <person name="Hou Q."/>
            <person name="Ye Y."/>
            <person name="Xu Y."/>
            <person name="Zhou H."/>
            <person name="Xiong C."/>
            <person name="Li S."/>
            <person name="Yu J."/>
            <person name="Hong S."/>
            <person name="Yu X."/>
            <person name="Zou P."/>
            <person name="Chen C."/>
            <person name="Chang X."/>
            <person name="Wang W."/>
            <person name="Lv Y."/>
            <person name="Sun Y."/>
            <person name="Ma L."/>
            <person name="Shen B."/>
            <person name="Zhu C."/>
        </authorList>
    </citation>
    <scope>NUCLEOTIDE SEQUENCE [LARGE SCALE GENOMIC DNA]</scope>
</reference>
<dbReference type="AlphaFoldDB" id="A0A084WFA8"/>
<dbReference type="EnsemblMetazoa" id="ASIC017166-RA">
    <property type="protein sequence ID" value="ASIC017166-PA"/>
    <property type="gene ID" value="ASIC017166"/>
</dbReference>
<organism evidence="1">
    <name type="scientific">Anopheles sinensis</name>
    <name type="common">Mosquito</name>
    <dbReference type="NCBI Taxonomy" id="74873"/>
    <lineage>
        <taxon>Eukaryota</taxon>
        <taxon>Metazoa</taxon>
        <taxon>Ecdysozoa</taxon>
        <taxon>Arthropoda</taxon>
        <taxon>Hexapoda</taxon>
        <taxon>Insecta</taxon>
        <taxon>Pterygota</taxon>
        <taxon>Neoptera</taxon>
        <taxon>Endopterygota</taxon>
        <taxon>Diptera</taxon>
        <taxon>Nematocera</taxon>
        <taxon>Culicoidea</taxon>
        <taxon>Culicidae</taxon>
        <taxon>Anophelinae</taxon>
        <taxon>Anopheles</taxon>
    </lineage>
</organism>
<evidence type="ECO:0000313" key="2">
    <source>
        <dbReference type="EnsemblMetazoa" id="ASIC017166-PA"/>
    </source>
</evidence>